<dbReference type="InterPro" id="IPR055290">
    <property type="entry name" value="At3g26010-like"/>
</dbReference>
<organism evidence="2 3">
    <name type="scientific">Dorcoceras hygrometricum</name>
    <dbReference type="NCBI Taxonomy" id="472368"/>
    <lineage>
        <taxon>Eukaryota</taxon>
        <taxon>Viridiplantae</taxon>
        <taxon>Streptophyta</taxon>
        <taxon>Embryophyta</taxon>
        <taxon>Tracheophyta</taxon>
        <taxon>Spermatophyta</taxon>
        <taxon>Magnoliopsida</taxon>
        <taxon>eudicotyledons</taxon>
        <taxon>Gunneridae</taxon>
        <taxon>Pentapetalae</taxon>
        <taxon>asterids</taxon>
        <taxon>lamiids</taxon>
        <taxon>Lamiales</taxon>
        <taxon>Gesneriaceae</taxon>
        <taxon>Didymocarpoideae</taxon>
        <taxon>Trichosporeae</taxon>
        <taxon>Loxocarpinae</taxon>
        <taxon>Dorcoceras</taxon>
    </lineage>
</organism>
<dbReference type="OrthoDB" id="913805at2759"/>
<accession>A0A2Z7AFR0</accession>
<dbReference type="PANTHER" id="PTHR35546:SF130">
    <property type="entry name" value="EXPRESSED PROTEIN"/>
    <property type="match status" value="1"/>
</dbReference>
<gene>
    <name evidence="2" type="ORF">F511_34486</name>
</gene>
<dbReference type="Proteomes" id="UP000250235">
    <property type="component" value="Unassembled WGS sequence"/>
</dbReference>
<keyword evidence="3" id="KW-1185">Reference proteome</keyword>
<dbReference type="EMBL" id="KV015615">
    <property type="protein sequence ID" value="KZV20553.1"/>
    <property type="molecule type" value="Genomic_DNA"/>
</dbReference>
<reference evidence="2 3" key="1">
    <citation type="journal article" date="2015" name="Proc. Natl. Acad. Sci. U.S.A.">
        <title>The resurrection genome of Boea hygrometrica: A blueprint for survival of dehydration.</title>
        <authorList>
            <person name="Xiao L."/>
            <person name="Yang G."/>
            <person name="Zhang L."/>
            <person name="Yang X."/>
            <person name="Zhao S."/>
            <person name="Ji Z."/>
            <person name="Zhou Q."/>
            <person name="Hu M."/>
            <person name="Wang Y."/>
            <person name="Chen M."/>
            <person name="Xu Y."/>
            <person name="Jin H."/>
            <person name="Xiao X."/>
            <person name="Hu G."/>
            <person name="Bao F."/>
            <person name="Hu Y."/>
            <person name="Wan P."/>
            <person name="Li L."/>
            <person name="Deng X."/>
            <person name="Kuang T."/>
            <person name="Xiang C."/>
            <person name="Zhu J.K."/>
            <person name="Oliver M.J."/>
            <person name="He Y."/>
        </authorList>
    </citation>
    <scope>NUCLEOTIDE SEQUENCE [LARGE SCALE GENOMIC DNA]</scope>
    <source>
        <strain evidence="3">cv. XS01</strain>
    </source>
</reference>
<evidence type="ECO:0000313" key="2">
    <source>
        <dbReference type="EMBL" id="KZV20553.1"/>
    </source>
</evidence>
<dbReference type="Pfam" id="PF24750">
    <property type="entry name" value="b-prop_At3g26010-like"/>
    <property type="match status" value="1"/>
</dbReference>
<dbReference type="InterPro" id="IPR036047">
    <property type="entry name" value="F-box-like_dom_sf"/>
</dbReference>
<protein>
    <submittedName>
        <fullName evidence="2">F-box protein-like</fullName>
    </submittedName>
</protein>
<dbReference type="InterPro" id="IPR001810">
    <property type="entry name" value="F-box_dom"/>
</dbReference>
<dbReference type="AlphaFoldDB" id="A0A2Z7AFR0"/>
<dbReference type="SUPFAM" id="SSF81383">
    <property type="entry name" value="F-box domain"/>
    <property type="match status" value="1"/>
</dbReference>
<sequence length="398" mass="46679">MTYESLGSTEPIEAGDFPEWMLFEFLVRLPYEVLFRLKLVSKEWCRMISDTCFARMYVDRISHSKRWILVSSFAKERPTNQFILNNEGCANWLDLLMLPPHQLGVDRFQNIVVGSSNGFLLYGPRSVFPPWRLLNDYIYEICNPVTGQRIILPPSQHRFELVATGFVTQIEDNVLKSYRVVRVEVHHMDLGSIRLNVYSSETRRWEYHTIHDRINFYRWRNPVTLGRTLHWIIDGYRQLAAYDPYDKPDSVRLIPLPSHDVARADIEFKNVLLDQHQGHLRYVEMSLNSSQGHTMYQHWDHLSVWILNDYDSGSWSLQHSVSGDGLMTTSVPLCFHPLDSNVLYIVNNAALLSYNFGTRELKIEDDSRPGYTNRVPYCLYYFLFVIPPWPVFIDPSLF</sequence>
<dbReference type="PROSITE" id="PS50181">
    <property type="entry name" value="FBOX"/>
    <property type="match status" value="1"/>
</dbReference>
<name>A0A2Z7AFR0_9LAMI</name>
<dbReference type="InterPro" id="IPR056592">
    <property type="entry name" value="Beta-prop_At3g26010-like"/>
</dbReference>
<proteinExistence type="predicted"/>
<dbReference type="PANTHER" id="PTHR35546">
    <property type="entry name" value="F-BOX PROTEIN INTERACTION DOMAIN PROTEIN-RELATED"/>
    <property type="match status" value="1"/>
</dbReference>
<evidence type="ECO:0000259" key="1">
    <source>
        <dbReference type="PROSITE" id="PS50181"/>
    </source>
</evidence>
<feature type="domain" description="F-box" evidence="1">
    <location>
        <begin position="11"/>
        <end position="60"/>
    </location>
</feature>
<evidence type="ECO:0000313" key="3">
    <source>
        <dbReference type="Proteomes" id="UP000250235"/>
    </source>
</evidence>